<evidence type="ECO:0000313" key="4">
    <source>
        <dbReference type="Proteomes" id="UP000178122"/>
    </source>
</evidence>
<comment type="caution">
    <text evidence="3">The sequence shown here is derived from an EMBL/GenBank/DDBJ whole genome shotgun (WGS) entry which is preliminary data.</text>
</comment>
<evidence type="ECO:0000256" key="1">
    <source>
        <dbReference type="ARBA" id="ARBA00023002"/>
    </source>
</evidence>
<proteinExistence type="predicted"/>
<gene>
    <name evidence="3" type="ORF">A2912_04315</name>
</gene>
<sequence length="142" mass="16398">MTSQKNKILNFLKTNNLMVLSTISKNNTSQSALVAFAETEHLELIFGTFSTTRKYTNLKHNTRVSIVIGTDETTNLTLQYEGIASEVTGNEFEQCKNLQLKKNPTSKKYANHKDQRYFKITPKWIRYSDLSKNPEEIFELQL</sequence>
<dbReference type="GO" id="GO:0016627">
    <property type="term" value="F:oxidoreductase activity, acting on the CH-CH group of donors"/>
    <property type="evidence" value="ECO:0007669"/>
    <property type="project" value="TreeGrafter"/>
</dbReference>
<evidence type="ECO:0000313" key="3">
    <source>
        <dbReference type="EMBL" id="OGY53171.1"/>
    </source>
</evidence>
<organism evidence="3 4">
    <name type="scientific">Candidatus Buchananbacteria bacterium RIFCSPLOWO2_01_FULL_40_23b</name>
    <dbReference type="NCBI Taxonomy" id="1797544"/>
    <lineage>
        <taxon>Bacteria</taxon>
        <taxon>Candidatus Buchananiibacteriota</taxon>
    </lineage>
</organism>
<dbReference type="GO" id="GO:0005829">
    <property type="term" value="C:cytosol"/>
    <property type="evidence" value="ECO:0007669"/>
    <property type="project" value="TreeGrafter"/>
</dbReference>
<dbReference type="Gene3D" id="2.30.110.10">
    <property type="entry name" value="Electron Transport, Fmn-binding Protein, Chain A"/>
    <property type="match status" value="1"/>
</dbReference>
<dbReference type="Pfam" id="PF01243">
    <property type="entry name" value="PNPOx_N"/>
    <property type="match status" value="1"/>
</dbReference>
<accession>A0A1G1YLL7</accession>
<dbReference type="Proteomes" id="UP000178122">
    <property type="component" value="Unassembled WGS sequence"/>
</dbReference>
<name>A0A1G1YLL7_9BACT</name>
<dbReference type="EMBL" id="MHIN01000053">
    <property type="protein sequence ID" value="OGY53171.1"/>
    <property type="molecule type" value="Genomic_DNA"/>
</dbReference>
<dbReference type="InterPro" id="IPR052019">
    <property type="entry name" value="F420H2_bilvrd_red/Heme_oxyg"/>
</dbReference>
<dbReference type="InterPro" id="IPR012349">
    <property type="entry name" value="Split_barrel_FMN-bd"/>
</dbReference>
<dbReference type="PANTHER" id="PTHR35176:SF6">
    <property type="entry name" value="HEME OXYGENASE HI_0854-RELATED"/>
    <property type="match status" value="1"/>
</dbReference>
<evidence type="ECO:0000259" key="2">
    <source>
        <dbReference type="Pfam" id="PF01243"/>
    </source>
</evidence>
<keyword evidence="1" id="KW-0560">Oxidoreductase</keyword>
<dbReference type="SUPFAM" id="SSF50475">
    <property type="entry name" value="FMN-binding split barrel"/>
    <property type="match status" value="1"/>
</dbReference>
<dbReference type="PANTHER" id="PTHR35176">
    <property type="entry name" value="HEME OXYGENASE HI_0854-RELATED"/>
    <property type="match status" value="1"/>
</dbReference>
<reference evidence="3 4" key="1">
    <citation type="journal article" date="2016" name="Nat. Commun.">
        <title>Thousands of microbial genomes shed light on interconnected biogeochemical processes in an aquifer system.</title>
        <authorList>
            <person name="Anantharaman K."/>
            <person name="Brown C.T."/>
            <person name="Hug L.A."/>
            <person name="Sharon I."/>
            <person name="Castelle C.J."/>
            <person name="Probst A.J."/>
            <person name="Thomas B.C."/>
            <person name="Singh A."/>
            <person name="Wilkins M.J."/>
            <person name="Karaoz U."/>
            <person name="Brodie E.L."/>
            <person name="Williams K.H."/>
            <person name="Hubbard S.S."/>
            <person name="Banfield J.F."/>
        </authorList>
    </citation>
    <scope>NUCLEOTIDE SEQUENCE [LARGE SCALE GENOMIC DNA]</scope>
</reference>
<dbReference type="AlphaFoldDB" id="A0A1G1YLL7"/>
<dbReference type="GO" id="GO:0070967">
    <property type="term" value="F:coenzyme F420 binding"/>
    <property type="evidence" value="ECO:0007669"/>
    <property type="project" value="TreeGrafter"/>
</dbReference>
<dbReference type="InterPro" id="IPR011576">
    <property type="entry name" value="Pyridox_Oxase_N"/>
</dbReference>
<protein>
    <recommendedName>
        <fullName evidence="2">Pyridoxamine 5'-phosphate oxidase N-terminal domain-containing protein</fullName>
    </recommendedName>
</protein>
<feature type="domain" description="Pyridoxamine 5'-phosphate oxidase N-terminal" evidence="2">
    <location>
        <begin position="7"/>
        <end position="127"/>
    </location>
</feature>